<dbReference type="PANTHER" id="PTHR45816:SF4">
    <property type="entry name" value="RYR_IP3R HOMOLOGY ASSOCIATED DOMAIN-CONTAINING PROTEIN"/>
    <property type="match status" value="1"/>
</dbReference>
<dbReference type="InterPro" id="IPR013662">
    <property type="entry name" value="RIH_assoc-dom"/>
</dbReference>
<feature type="region of interest" description="Disordered" evidence="2">
    <location>
        <begin position="58"/>
        <end position="86"/>
    </location>
</feature>
<dbReference type="Pfam" id="PF08454">
    <property type="entry name" value="RIH_assoc"/>
    <property type="match status" value="1"/>
</dbReference>
<dbReference type="Proteomes" id="UP000785679">
    <property type="component" value="Unassembled WGS sequence"/>
</dbReference>
<dbReference type="InterPro" id="IPR014821">
    <property type="entry name" value="Ins145_P3_rcpt"/>
</dbReference>
<name>A0A8J8SYJ5_HALGN</name>
<evidence type="ECO:0000313" key="6">
    <source>
        <dbReference type="EMBL" id="TNV75003.1"/>
    </source>
</evidence>
<dbReference type="OrthoDB" id="313236at2759"/>
<feature type="transmembrane region" description="Helical" evidence="3">
    <location>
        <begin position="2641"/>
        <end position="2663"/>
    </location>
</feature>
<evidence type="ECO:0000256" key="3">
    <source>
        <dbReference type="SAM" id="Phobius"/>
    </source>
</evidence>
<comment type="caution">
    <text evidence="6">The sequence shown here is derived from an EMBL/GenBank/DDBJ whole genome shotgun (WGS) entry which is preliminary data.</text>
</comment>
<dbReference type="SUPFAM" id="SSF82109">
    <property type="entry name" value="MIR domain"/>
    <property type="match status" value="2"/>
</dbReference>
<dbReference type="PANTHER" id="PTHR45816">
    <property type="entry name" value="MIR DOMAIN-CONTAINING PROTEIN"/>
    <property type="match status" value="1"/>
</dbReference>
<feature type="domain" description="RyR/IP3R Homology associated" evidence="4">
    <location>
        <begin position="2185"/>
        <end position="2286"/>
    </location>
</feature>
<evidence type="ECO:0000256" key="2">
    <source>
        <dbReference type="SAM" id="MobiDB-lite"/>
    </source>
</evidence>
<keyword evidence="3" id="KW-1133">Transmembrane helix</keyword>
<evidence type="ECO:0000259" key="4">
    <source>
        <dbReference type="Pfam" id="PF08454"/>
    </source>
</evidence>
<proteinExistence type="predicted"/>
<feature type="region of interest" description="Disordered" evidence="2">
    <location>
        <begin position="1187"/>
        <end position="1207"/>
    </location>
</feature>
<evidence type="ECO:0000256" key="1">
    <source>
        <dbReference type="SAM" id="Coils"/>
    </source>
</evidence>
<feature type="compositionally biased region" description="Basic and acidic residues" evidence="2">
    <location>
        <begin position="61"/>
        <end position="86"/>
    </location>
</feature>
<dbReference type="EMBL" id="RRYP01016524">
    <property type="protein sequence ID" value="TNV75003.1"/>
    <property type="molecule type" value="Genomic_DNA"/>
</dbReference>
<protein>
    <submittedName>
        <fullName evidence="6">Uncharacterized protein</fullName>
    </submittedName>
</protein>
<keyword evidence="3" id="KW-0812">Transmembrane</keyword>
<dbReference type="Pfam" id="PF08709">
    <property type="entry name" value="Ins145_P3_rec"/>
    <property type="match status" value="1"/>
</dbReference>
<dbReference type="InterPro" id="IPR036300">
    <property type="entry name" value="MIR_dom_sf"/>
</dbReference>
<sequence length="2767" mass="327088">MFQDQSNNSLQQKVGSLTFQKSLFQIVTGRKYQYYNQLKKEQQKLEFANKNNLILNEELNENDRKAQDERKMKEFEKKSKEEQDENERLYKHSYGSNLVYGQEIQLVHKYSECTLSLNSKILAKQHCCRELSLEEHPNIHSNFRILSMNQIKNLGEPILYGDQIVIQSSQMPAWHLGIQRPSFRVRQGDGLEVNASEQAQTLKISSYLDNKTEEDLKQQQVKGNYLQSGDVVTIKNRFLGGFLTVKREKKITEGLEPKQVNVKDYDTQIYKSLNQHYFDVIKLRKPESIKGTYKLYVDQDPSAEENLDSLWQIQHVDSLTYYRATYESKFLIRHVCTGLFLEVTTESFNQYVSLTFDGLKQECQFNLKSKKTSNDPISYSEACKIQSVHQPEISVQDVGVVIVCLDDRVSVQRKSQKQNIERSAFLFKLAPVELSKTAFRLNSLQTYLIQFYIFLQDWGIVENEQKKRFYEYYQAFNNQKLLYDEILQLFQSLDNLKMYLTNDGKAQSNELLQAKQQAIQENDIIDLLFAIQRLSCFMIYGNTGDKGIQDKSPQKIAKNKLDPQISSSIKMNCIQEVYTILNLCVQSNPSTSYYVLNLKMNGESILDFLLQQLKYQRLHVSNLIKESVRYTDMSDTKSNITKWVKQLQPLTEENIEDQSLYIEILSLMMIDPYENPNYLCQNICRRLLFRKKENSNEPTPFELALVSLDIKEEEANCPIVLFSPKREKGQLQNISYQFGQNNPTFCQLYSRFIEKQIRQKGRFLRYRPTLADVVIEFFTTATLKENQLVKQEDVKTILPIFQKYENYLMNVMDLYSALCKGRNQKSISCLLKNCFLHGSFLETCLRRQQNINTELRFEKTLLDLFCNLYLDIDPLIKVSTFDNKCFLNDDLEQFFIENQSGQYFYENNASKSLRKNQEFKDFLNSKEVQEEHQLLKVYAAKMLKRPSINEVRIHYIEIFTQEQYPDHFKISEFDVSIMSSLNKKPQMTVDYQRLAQYQLQYFLGILALVKNSINLGYNQLDENRKIFSILPNIFVALILQQVPEGGIYQFQLDKKFDQNLSELMESLHTNLWVITFLPTPEQRLQKQKTGAPNSLVRQDQRLKVEPQFSRNWILPFLIWTYQFCNDDLLKMKVYLEALEILRIIRALKINLQILDFLFSQQKQNESNLSSPSQRDLEQFEFNDDQIPEQEVKKQRSGGQKSISSVFKEPDGNKFSTLLFHCLLSSEKRTKLNEELLQILIGNFHLPKTLASEIKEVEIIDNKDELRYFSIINGNSNQVELISPKEAIMLTKRAIKFIKNKTKKRRVSTNKRTNSFDKLKLYLNKLLDQFELLFKPNSQDAQYLVSFQNIVRNAGVHNVFLQFLISPQDIVNSSDIVAFYKKIIQFFKYFTYNNQINIQLLSNNEYMFAIMDLIQIEQEEAQDQFYIPIKITSLICNLIACKPEEEHDNLIFEFFQRINSVGDQLMTSQQFFVNALNDDEDVNSEEIRVAQREIHKDAICYCSLIQYLKILKVLTKSFNKPAQLKPINKHLILTQILKSNFLKIVMKPLNYYKYLLIPDQQVELNKDQLHFHRIKLHAQLIMLITECCQYYRLGIQEMQRILLYEELKTVLLSPTSEYIVKRAYLQCLFELFINKVKEGDLYNDTVDSDEVRDILSRIIIPELDQKQICKYLEGLARMQLYEDKKKSIQKELRDQIIRQKKSYFEKRQAVETQSQEKDIGIIRDSSEFWSYIRKNGIIHFLVYTYDEMKDRTDLDNEGSNLSDEFAIIKQNVQKIKDIFNVLERDFRVKKEELDLDEYRELITSIEEIIPQRKITKFGQNFRIGFVSEKNQEKLLFDKYDTLKEDQNGEKKLQEQDNVQRIENPFQRNFKIYLIRSKVSIVQFCQFIELNAVPERRNDKIKQTCNVNKVYITQNDIDEIYKVNVEKIKDNNRNKSINEWEAFKQAMRELFERKQLAQGDPGLQIQLYKRQQEDLERKIQSFEEAAIKLLEKQYTKLGGQVDYNTELLSEDIQIELLIRSLKKEQTTIMEPEHLQGFLKKCQDIFVKKEIYLIKLCRLFLQLERPTQDEIDELAETKDESQVQGIKDKKKKYFDFQVSVVDSQLDILAFEVLNNTDNDQYKIEAISFLVNLLDYGNDYVQKKFYELFKSDPIIKQKFITFLRNFFQIDLDLRINELKQPNTNKTEYQQLCLKVLQLLQALCENVNVDFQIFLVRQYDDDSYQANINIVNEVASLLSDLLEKGSDVFDKLQEIYRQALESLVEFSTGYEENKKELCKNARLFTLLNQILQKDDLKSFRQVNKENRRILEDELEQQKYNELSGSQQIKPLLTQAEEERKFTSYQTLQSFIKLLLLLTQGKQDLQSLRFILDTVQISRLLKIAKCIYDERIKPKNRNIVLDNLCDEQKTGIHRFCTNSLCHFGLRSDEDNMLIQTGFSIFIICTKLAEHFPEDQLLTLFQFDEKEEEQDDLIFEDFQTDELTKKQTMQSKDTISKKQIAPLEPESKYEIEESQPLKKFGITVNRKSMFLNQITEDAMMLQQLLFEVEDDESLKFERKMPFFKFYRQFTGRIEIQNEQNELEKVYFQKPFLCNFITPNIKQHLIYEINRETDEDRMLGLIEHSEFYSIQMIHSQQINNRALMHFGAIYWRLLKDISFILCLIIVILLIFMHDTVVNSKLGSKTEAPEDNNITAGESFVSYLNNVNFINFIDYYNYLISVKSNNSLILCCGKISYFNYLQQRRNQCKESLNFKKRSWFFNFMADNEILLNHRIF</sequence>
<dbReference type="InterPro" id="IPR015925">
    <property type="entry name" value="Ryanodine_IP3_receptor"/>
</dbReference>
<accession>A0A8J8SYJ5</accession>
<feature type="domain" description="Inositol 1,4,5-trisphosphate/ryanodine receptor" evidence="5">
    <location>
        <begin position="17"/>
        <end position="209"/>
    </location>
</feature>
<keyword evidence="1" id="KW-0175">Coiled coil</keyword>
<reference evidence="6" key="1">
    <citation type="submission" date="2019-06" db="EMBL/GenBank/DDBJ databases">
        <authorList>
            <person name="Zheng W."/>
        </authorList>
    </citation>
    <scope>NUCLEOTIDE SEQUENCE</scope>
    <source>
        <strain evidence="6">QDHG01</strain>
    </source>
</reference>
<evidence type="ECO:0000313" key="7">
    <source>
        <dbReference type="Proteomes" id="UP000785679"/>
    </source>
</evidence>
<evidence type="ECO:0000259" key="5">
    <source>
        <dbReference type="Pfam" id="PF08709"/>
    </source>
</evidence>
<dbReference type="Gene3D" id="2.80.10.50">
    <property type="match status" value="2"/>
</dbReference>
<dbReference type="GO" id="GO:0006816">
    <property type="term" value="P:calcium ion transport"/>
    <property type="evidence" value="ECO:0007669"/>
    <property type="project" value="InterPro"/>
</dbReference>
<keyword evidence="7" id="KW-1185">Reference proteome</keyword>
<gene>
    <name evidence="6" type="ORF">FGO68_gene1012</name>
</gene>
<organism evidence="6 7">
    <name type="scientific">Halteria grandinella</name>
    <dbReference type="NCBI Taxonomy" id="5974"/>
    <lineage>
        <taxon>Eukaryota</taxon>
        <taxon>Sar</taxon>
        <taxon>Alveolata</taxon>
        <taxon>Ciliophora</taxon>
        <taxon>Intramacronucleata</taxon>
        <taxon>Spirotrichea</taxon>
        <taxon>Stichotrichia</taxon>
        <taxon>Sporadotrichida</taxon>
        <taxon>Halteriidae</taxon>
        <taxon>Halteria</taxon>
    </lineage>
</organism>
<keyword evidence="3" id="KW-0472">Membrane</keyword>
<feature type="coiled-coil region" evidence="1">
    <location>
        <begin position="1963"/>
        <end position="1990"/>
    </location>
</feature>